<keyword evidence="7" id="KW-0479">Metal-binding</keyword>
<dbReference type="FunFam" id="3.30.160.60:FF:000310">
    <property type="entry name" value="GLIS family zinc finger 2"/>
    <property type="match status" value="1"/>
</dbReference>
<dbReference type="InterPro" id="IPR043359">
    <property type="entry name" value="GLI-like"/>
</dbReference>
<keyword evidence="4" id="KW-0217">Developmental protein</keyword>
<dbReference type="Pfam" id="PF00096">
    <property type="entry name" value="zf-C2H2"/>
    <property type="match status" value="3"/>
</dbReference>
<evidence type="ECO:0000256" key="11">
    <source>
        <dbReference type="ARBA" id="ARBA00022833"/>
    </source>
</evidence>
<evidence type="ECO:0000256" key="9">
    <source>
        <dbReference type="ARBA" id="ARBA00022771"/>
    </source>
</evidence>
<evidence type="ECO:0000256" key="8">
    <source>
        <dbReference type="ARBA" id="ARBA00022737"/>
    </source>
</evidence>
<feature type="domain" description="C2H2-type" evidence="23">
    <location>
        <begin position="219"/>
        <end position="246"/>
    </location>
</feature>
<dbReference type="PROSITE" id="PS50157">
    <property type="entry name" value="ZINC_FINGER_C2H2_2"/>
    <property type="match status" value="4"/>
</dbReference>
<keyword evidence="15" id="KW-0010">Activator</keyword>
<accession>A0A2T7PLZ3</accession>
<evidence type="ECO:0000256" key="1">
    <source>
        <dbReference type="ARBA" id="ARBA00004324"/>
    </source>
</evidence>
<keyword evidence="25" id="KW-1185">Reference proteome</keyword>
<evidence type="ECO:0000256" key="4">
    <source>
        <dbReference type="ARBA" id="ARBA00022473"/>
    </source>
</evidence>
<dbReference type="EMBL" id="PZQS01000003">
    <property type="protein sequence ID" value="PVD34440.1"/>
    <property type="molecule type" value="Genomic_DNA"/>
</dbReference>
<proteinExistence type="inferred from homology"/>
<dbReference type="Proteomes" id="UP000245119">
    <property type="component" value="Linkage Group LG3"/>
</dbReference>
<comment type="caution">
    <text evidence="24">The sequence shown here is derived from an EMBL/GenBank/DDBJ whole genome shotgun (WGS) entry which is preliminary data.</text>
</comment>
<dbReference type="FunFam" id="3.30.160.60:FF:000359">
    <property type="entry name" value="GLIS family zinc finger 2"/>
    <property type="match status" value="1"/>
</dbReference>
<dbReference type="PROSITE" id="PS00028">
    <property type="entry name" value="ZINC_FINGER_C2H2_1"/>
    <property type="match status" value="3"/>
</dbReference>
<evidence type="ECO:0000259" key="23">
    <source>
        <dbReference type="PROSITE" id="PS50157"/>
    </source>
</evidence>
<dbReference type="PANTHER" id="PTHR45718">
    <property type="entry name" value="TRANSCRIPTIONAL ACTIVATOR CUBITUS INTERRUPTUS"/>
    <property type="match status" value="1"/>
</dbReference>
<dbReference type="Gene3D" id="3.30.160.60">
    <property type="entry name" value="Classic Zinc Finger"/>
    <property type="match status" value="5"/>
</dbReference>
<keyword evidence="13" id="KW-0805">Transcription regulation</keyword>
<keyword evidence="17" id="KW-0539">Nucleus</keyword>
<evidence type="ECO:0000256" key="3">
    <source>
        <dbReference type="ARBA" id="ARBA00010831"/>
    </source>
</evidence>
<keyword evidence="12" id="KW-0524">Neurogenesis</keyword>
<keyword evidence="9 21" id="KW-0863">Zinc-finger</keyword>
<dbReference type="GO" id="GO:0016607">
    <property type="term" value="C:nuclear speck"/>
    <property type="evidence" value="ECO:0007669"/>
    <property type="project" value="UniProtKB-SubCell"/>
</dbReference>
<evidence type="ECO:0000256" key="2">
    <source>
        <dbReference type="ARBA" id="ARBA00004496"/>
    </source>
</evidence>
<comment type="similarity">
    <text evidence="3">Belongs to the GLI C2H2-type zinc-finger protein family.</text>
</comment>
<evidence type="ECO:0000313" key="25">
    <source>
        <dbReference type="Proteomes" id="UP000245119"/>
    </source>
</evidence>
<dbReference type="InterPro" id="IPR013087">
    <property type="entry name" value="Znf_C2H2_type"/>
</dbReference>
<dbReference type="Pfam" id="PF23561">
    <property type="entry name" value="zf-C2H2_15"/>
    <property type="match status" value="1"/>
</dbReference>
<dbReference type="GO" id="GO:0000981">
    <property type="term" value="F:DNA-binding transcription factor activity, RNA polymerase II-specific"/>
    <property type="evidence" value="ECO:0007669"/>
    <property type="project" value="TreeGrafter"/>
</dbReference>
<dbReference type="AlphaFoldDB" id="A0A2T7PLZ3"/>
<evidence type="ECO:0000256" key="19">
    <source>
        <dbReference type="ARBA" id="ARBA00077890"/>
    </source>
</evidence>
<evidence type="ECO:0000256" key="17">
    <source>
        <dbReference type="ARBA" id="ARBA00023242"/>
    </source>
</evidence>
<dbReference type="GO" id="GO:0030154">
    <property type="term" value="P:cell differentiation"/>
    <property type="evidence" value="ECO:0007669"/>
    <property type="project" value="UniProtKB-KW"/>
</dbReference>
<dbReference type="SMART" id="SM00355">
    <property type="entry name" value="ZnF_C2H2"/>
    <property type="match status" value="5"/>
</dbReference>
<dbReference type="STRING" id="400727.A0A2T7PLZ3"/>
<feature type="domain" description="C2H2-type" evidence="23">
    <location>
        <begin position="247"/>
        <end position="276"/>
    </location>
</feature>
<gene>
    <name evidence="24" type="ORF">C0Q70_05713</name>
</gene>
<sequence length="492" mass="54206">MLDWNLDTLLHVGRGGLLEVKRRYWTDTTLADQILYGAAMSPPCLQESSAASSPHISADQTANFLSCELRKRNGFQTTLPMCCLSYIHPYNPPFAATTAGGFAPGIGTPSSLPLPLPLPSPAMLPEAMLVRPTMLSQSFTVPPPPLTDSGIKCRWARCEGRFQGLEELVAHVNERHVKIERPDVDYQCRWEGCPRRGRGFNARYKMLIHIRTHTNEKPHRCLICNKSFSRLENLKIHNRSHTGEKPYICPFEGCNKAYSNSSDRFKHVRTHQEQKPYICKMPGCHKRYTDPSSLRKHVRTHGHFYRSGERLPRSPTPSSSSASSSSGPLASVPGGQQVEASPKISMPMILSPAQSPSRLTVSPPVLTRDIHLMNPASVPHPLLSLNSSGLYPPPSSYRSHFSFPYGLLPSYSSHFGPPVADSLPVVVKPIPISLTKLDGKNGLVPLLSNSGNLQSQDRPLDLSRAHFPASPSPSMSAAKYAFSGFIHRAGAK</sequence>
<dbReference type="FunFam" id="3.30.160.60:FF:000532">
    <property type="entry name" value="GLIS family zinc finger 2"/>
    <property type="match status" value="1"/>
</dbReference>
<dbReference type="GO" id="GO:0005737">
    <property type="term" value="C:cytoplasm"/>
    <property type="evidence" value="ECO:0007669"/>
    <property type="project" value="UniProtKB-SubCell"/>
</dbReference>
<dbReference type="OrthoDB" id="3214149at2759"/>
<keyword evidence="5" id="KW-0963">Cytoplasm</keyword>
<evidence type="ECO:0000256" key="6">
    <source>
        <dbReference type="ARBA" id="ARBA00022491"/>
    </source>
</evidence>
<dbReference type="GO" id="GO:0008270">
    <property type="term" value="F:zinc ion binding"/>
    <property type="evidence" value="ECO:0007669"/>
    <property type="project" value="UniProtKB-KW"/>
</dbReference>
<evidence type="ECO:0000256" key="12">
    <source>
        <dbReference type="ARBA" id="ARBA00022902"/>
    </source>
</evidence>
<evidence type="ECO:0000256" key="5">
    <source>
        <dbReference type="ARBA" id="ARBA00022490"/>
    </source>
</evidence>
<dbReference type="SUPFAM" id="SSF57667">
    <property type="entry name" value="beta-beta-alpha zinc fingers"/>
    <property type="match status" value="3"/>
</dbReference>
<protein>
    <recommendedName>
        <fullName evidence="18">Zinc finger protein GLIS2</fullName>
    </recommendedName>
    <alternativeName>
        <fullName evidence="20">GLI-similar 2</fullName>
    </alternativeName>
    <alternativeName>
        <fullName evidence="19">Neuronal Krueppel-like protein</fullName>
    </alternativeName>
</protein>
<keyword evidence="14" id="KW-0238">DNA-binding</keyword>
<evidence type="ECO:0000256" key="14">
    <source>
        <dbReference type="ARBA" id="ARBA00023125"/>
    </source>
</evidence>
<evidence type="ECO:0000313" key="24">
    <source>
        <dbReference type="EMBL" id="PVD34440.1"/>
    </source>
</evidence>
<dbReference type="FunFam" id="3.30.160.60:FF:000019">
    <property type="entry name" value="GLI family zinc finger 3"/>
    <property type="match status" value="1"/>
</dbReference>
<feature type="compositionally biased region" description="Low complexity" evidence="22">
    <location>
        <begin position="316"/>
        <end position="334"/>
    </location>
</feature>
<evidence type="ECO:0000256" key="16">
    <source>
        <dbReference type="ARBA" id="ARBA00023163"/>
    </source>
</evidence>
<evidence type="ECO:0000256" key="10">
    <source>
        <dbReference type="ARBA" id="ARBA00022782"/>
    </source>
</evidence>
<dbReference type="GO" id="GO:0000978">
    <property type="term" value="F:RNA polymerase II cis-regulatory region sequence-specific DNA binding"/>
    <property type="evidence" value="ECO:0007669"/>
    <property type="project" value="TreeGrafter"/>
</dbReference>
<keyword evidence="8" id="KW-0677">Repeat</keyword>
<dbReference type="GO" id="GO:0007399">
    <property type="term" value="P:nervous system development"/>
    <property type="evidence" value="ECO:0007669"/>
    <property type="project" value="UniProtKB-KW"/>
</dbReference>
<dbReference type="InterPro" id="IPR056436">
    <property type="entry name" value="Znf-C2H2_ZIC1-5/GLI1-3-like"/>
</dbReference>
<evidence type="ECO:0000256" key="20">
    <source>
        <dbReference type="ARBA" id="ARBA00078271"/>
    </source>
</evidence>
<evidence type="ECO:0000256" key="7">
    <source>
        <dbReference type="ARBA" id="ARBA00022723"/>
    </source>
</evidence>
<evidence type="ECO:0000256" key="13">
    <source>
        <dbReference type="ARBA" id="ARBA00023015"/>
    </source>
</evidence>
<dbReference type="InterPro" id="IPR036236">
    <property type="entry name" value="Znf_C2H2_sf"/>
</dbReference>
<evidence type="ECO:0000256" key="21">
    <source>
        <dbReference type="PROSITE-ProRule" id="PRU00042"/>
    </source>
</evidence>
<keyword evidence="16" id="KW-0804">Transcription</keyword>
<feature type="domain" description="C2H2-type" evidence="23">
    <location>
        <begin position="277"/>
        <end position="301"/>
    </location>
</feature>
<feature type="region of interest" description="Disordered" evidence="22">
    <location>
        <begin position="303"/>
        <end position="337"/>
    </location>
</feature>
<feature type="domain" description="C2H2-type" evidence="23">
    <location>
        <begin position="186"/>
        <end position="218"/>
    </location>
</feature>
<evidence type="ECO:0000256" key="18">
    <source>
        <dbReference type="ARBA" id="ARBA00072781"/>
    </source>
</evidence>
<dbReference type="FunFam" id="3.30.160.60:FF:000357">
    <property type="entry name" value="GLIS family zinc finger 2"/>
    <property type="match status" value="1"/>
</dbReference>
<keyword evidence="11" id="KW-0862">Zinc</keyword>
<organism evidence="24 25">
    <name type="scientific">Pomacea canaliculata</name>
    <name type="common">Golden apple snail</name>
    <dbReference type="NCBI Taxonomy" id="400727"/>
    <lineage>
        <taxon>Eukaryota</taxon>
        <taxon>Metazoa</taxon>
        <taxon>Spiralia</taxon>
        <taxon>Lophotrochozoa</taxon>
        <taxon>Mollusca</taxon>
        <taxon>Gastropoda</taxon>
        <taxon>Caenogastropoda</taxon>
        <taxon>Architaenioglossa</taxon>
        <taxon>Ampullarioidea</taxon>
        <taxon>Ampullariidae</taxon>
        <taxon>Pomacea</taxon>
    </lineage>
</organism>
<reference evidence="24 25" key="1">
    <citation type="submission" date="2018-04" db="EMBL/GenBank/DDBJ databases">
        <title>The genome of golden apple snail Pomacea canaliculata provides insight into stress tolerance and invasive adaptation.</title>
        <authorList>
            <person name="Liu C."/>
            <person name="Liu B."/>
            <person name="Ren Y."/>
            <person name="Zhang Y."/>
            <person name="Wang H."/>
            <person name="Li S."/>
            <person name="Jiang F."/>
            <person name="Yin L."/>
            <person name="Zhang G."/>
            <person name="Qian W."/>
            <person name="Fan W."/>
        </authorList>
    </citation>
    <scope>NUCLEOTIDE SEQUENCE [LARGE SCALE GENOMIC DNA]</scope>
    <source>
        <strain evidence="24">SZHN2017</strain>
        <tissue evidence="24">Muscle</tissue>
    </source>
</reference>
<keyword evidence="6" id="KW-0678">Repressor</keyword>
<keyword evidence="10" id="KW-0221">Differentiation</keyword>
<evidence type="ECO:0000256" key="22">
    <source>
        <dbReference type="SAM" id="MobiDB-lite"/>
    </source>
</evidence>
<evidence type="ECO:0000256" key="15">
    <source>
        <dbReference type="ARBA" id="ARBA00023159"/>
    </source>
</evidence>
<dbReference type="PANTHER" id="PTHR45718:SF8">
    <property type="entry name" value="GLIS FAMILY ZINC FINGER 2"/>
    <property type="match status" value="1"/>
</dbReference>
<comment type="subcellular location">
    <subcellularLocation>
        <location evidence="2">Cytoplasm</location>
    </subcellularLocation>
    <subcellularLocation>
        <location evidence="1">Nucleus speckle</location>
    </subcellularLocation>
</comment>
<name>A0A2T7PLZ3_POMCA</name>